<dbReference type="EMBL" id="BMKE01000012">
    <property type="protein sequence ID" value="GGB44297.1"/>
    <property type="molecule type" value="Genomic_DNA"/>
</dbReference>
<dbReference type="SUPFAM" id="SSF55073">
    <property type="entry name" value="Nucleotide cyclase"/>
    <property type="match status" value="1"/>
</dbReference>
<dbReference type="Gene3D" id="3.30.450.20">
    <property type="entry name" value="PAS domain"/>
    <property type="match status" value="1"/>
</dbReference>
<dbReference type="SUPFAM" id="SSF55785">
    <property type="entry name" value="PYP-like sensor domain (PAS domain)"/>
    <property type="match status" value="1"/>
</dbReference>
<dbReference type="InterPro" id="IPR000700">
    <property type="entry name" value="PAS-assoc_C"/>
</dbReference>
<dbReference type="InterPro" id="IPR029787">
    <property type="entry name" value="Nucleotide_cyclase"/>
</dbReference>
<gene>
    <name evidence="6" type="ORF">GCM10011502_17000</name>
</gene>
<evidence type="ECO:0000259" key="4">
    <source>
        <dbReference type="PROSITE" id="PS50113"/>
    </source>
</evidence>
<organism evidence="6 7">
    <name type="scientific">Oceanisphaera marina</name>
    <dbReference type="NCBI Taxonomy" id="2017550"/>
    <lineage>
        <taxon>Bacteria</taxon>
        <taxon>Pseudomonadati</taxon>
        <taxon>Pseudomonadota</taxon>
        <taxon>Gammaproteobacteria</taxon>
        <taxon>Aeromonadales</taxon>
        <taxon>Aeromonadaceae</taxon>
        <taxon>Oceanisphaera</taxon>
    </lineage>
</organism>
<keyword evidence="7" id="KW-1185">Reference proteome</keyword>
<evidence type="ECO:0000259" key="3">
    <source>
        <dbReference type="PROSITE" id="PS50112"/>
    </source>
</evidence>
<dbReference type="PROSITE" id="PS50112">
    <property type="entry name" value="PAS"/>
    <property type="match status" value="1"/>
</dbReference>
<dbReference type="PANTHER" id="PTHR44757:SF2">
    <property type="entry name" value="BIOFILM ARCHITECTURE MAINTENANCE PROTEIN MBAA"/>
    <property type="match status" value="1"/>
</dbReference>
<dbReference type="InterPro" id="IPR052155">
    <property type="entry name" value="Biofilm_reg_signaling"/>
</dbReference>
<dbReference type="NCBIfam" id="TIGR00254">
    <property type="entry name" value="GGDEF"/>
    <property type="match status" value="1"/>
</dbReference>
<dbReference type="InterPro" id="IPR035965">
    <property type="entry name" value="PAS-like_dom_sf"/>
</dbReference>
<dbReference type="InterPro" id="IPR043128">
    <property type="entry name" value="Rev_trsase/Diguanyl_cyclase"/>
</dbReference>
<feature type="region of interest" description="Disordered" evidence="2">
    <location>
        <begin position="308"/>
        <end position="334"/>
    </location>
</feature>
<dbReference type="PANTHER" id="PTHR44757">
    <property type="entry name" value="DIGUANYLATE CYCLASE DGCP"/>
    <property type="match status" value="1"/>
</dbReference>
<feature type="domain" description="PAS" evidence="3">
    <location>
        <begin position="49"/>
        <end position="99"/>
    </location>
</feature>
<dbReference type="PROSITE" id="PS50113">
    <property type="entry name" value="PAC"/>
    <property type="match status" value="1"/>
</dbReference>
<dbReference type="InterPro" id="IPR000160">
    <property type="entry name" value="GGDEF_dom"/>
</dbReference>
<name>A0ABQ1IJ91_9GAMM</name>
<dbReference type="PROSITE" id="PS50887">
    <property type="entry name" value="GGDEF"/>
    <property type="match status" value="1"/>
</dbReference>
<dbReference type="InterPro" id="IPR000014">
    <property type="entry name" value="PAS"/>
</dbReference>
<accession>A0ABQ1IJ91</accession>
<comment type="caution">
    <text evidence="6">The sequence shown here is derived from an EMBL/GenBank/DDBJ whole genome shotgun (WGS) entry which is preliminary data.</text>
</comment>
<protein>
    <submittedName>
        <fullName evidence="6">Diguanylate cyclase</fullName>
    </submittedName>
</protein>
<evidence type="ECO:0000256" key="1">
    <source>
        <dbReference type="SAM" id="Coils"/>
    </source>
</evidence>
<reference evidence="7" key="1">
    <citation type="journal article" date="2019" name="Int. J. Syst. Evol. Microbiol.">
        <title>The Global Catalogue of Microorganisms (GCM) 10K type strain sequencing project: providing services to taxonomists for standard genome sequencing and annotation.</title>
        <authorList>
            <consortium name="The Broad Institute Genomics Platform"/>
            <consortium name="The Broad Institute Genome Sequencing Center for Infectious Disease"/>
            <person name="Wu L."/>
            <person name="Ma J."/>
        </authorList>
    </citation>
    <scope>NUCLEOTIDE SEQUENCE [LARGE SCALE GENOMIC DNA]</scope>
    <source>
        <strain evidence="7">CGMCC 1.15923</strain>
    </source>
</reference>
<dbReference type="NCBIfam" id="TIGR00229">
    <property type="entry name" value="sensory_box"/>
    <property type="match status" value="1"/>
</dbReference>
<dbReference type="CDD" id="cd01949">
    <property type="entry name" value="GGDEF"/>
    <property type="match status" value="1"/>
</dbReference>
<sequence length="334" mass="37966">MDMTPSRELLRLQAENERLKRIAADAREKLDAAMDGTGLCVWQLDIITGKLIIFNRRWGSMLGFQPKELEANFEVWKAHLHPEDREEVLNNFYDHLQGRNHFYEVQHRMLSKTGKVTWVQDRGRVVEWDEQGVPLRVMGTHIDITQEKEYEQALSQLAHKDPLTGLLNRTGLIERFSQLQQAGEFTLCFIDLDDFKQVNDTLGHRAGDRLLIQFTERLQQQCPPEVVMARLGGDEFVLLLPWPLHDARTRPLTAACIHCLDQPFELDNGDAYVGMSMGVEGVQAQDCFGDVMAQADAAMYQVKRSGKRGVSYHEPPSPAQLGMAQPLESPVSSI</sequence>
<feature type="domain" description="GGDEF" evidence="5">
    <location>
        <begin position="183"/>
        <end position="315"/>
    </location>
</feature>
<dbReference type="Proteomes" id="UP000646152">
    <property type="component" value="Unassembled WGS sequence"/>
</dbReference>
<dbReference type="Pfam" id="PF08447">
    <property type="entry name" value="PAS_3"/>
    <property type="match status" value="1"/>
</dbReference>
<dbReference type="InterPro" id="IPR013655">
    <property type="entry name" value="PAS_fold_3"/>
</dbReference>
<evidence type="ECO:0000313" key="7">
    <source>
        <dbReference type="Proteomes" id="UP000646152"/>
    </source>
</evidence>
<dbReference type="SMART" id="SM00091">
    <property type="entry name" value="PAS"/>
    <property type="match status" value="1"/>
</dbReference>
<dbReference type="Pfam" id="PF00990">
    <property type="entry name" value="GGDEF"/>
    <property type="match status" value="1"/>
</dbReference>
<feature type="coiled-coil region" evidence="1">
    <location>
        <begin position="9"/>
        <end position="36"/>
    </location>
</feature>
<dbReference type="InterPro" id="IPR001610">
    <property type="entry name" value="PAC"/>
</dbReference>
<evidence type="ECO:0000259" key="5">
    <source>
        <dbReference type="PROSITE" id="PS50887"/>
    </source>
</evidence>
<dbReference type="SMART" id="SM00267">
    <property type="entry name" value="GGDEF"/>
    <property type="match status" value="1"/>
</dbReference>
<evidence type="ECO:0000313" key="6">
    <source>
        <dbReference type="EMBL" id="GGB44297.1"/>
    </source>
</evidence>
<feature type="domain" description="PAC" evidence="4">
    <location>
        <begin position="103"/>
        <end position="156"/>
    </location>
</feature>
<keyword evidence="1" id="KW-0175">Coiled coil</keyword>
<dbReference type="CDD" id="cd00130">
    <property type="entry name" value="PAS"/>
    <property type="match status" value="1"/>
</dbReference>
<proteinExistence type="predicted"/>
<dbReference type="SMART" id="SM00086">
    <property type="entry name" value="PAC"/>
    <property type="match status" value="1"/>
</dbReference>
<evidence type="ECO:0000256" key="2">
    <source>
        <dbReference type="SAM" id="MobiDB-lite"/>
    </source>
</evidence>
<dbReference type="Gene3D" id="3.30.70.270">
    <property type="match status" value="1"/>
</dbReference>